<reference evidence="1 2" key="1">
    <citation type="journal article" date="2012" name="PLoS Pathog.">
        <title>Diverse lifestyles and strategies of plant pathogenesis encoded in the genomes of eighteen Dothideomycetes fungi.</title>
        <authorList>
            <person name="Ohm R.A."/>
            <person name="Feau N."/>
            <person name="Henrissat B."/>
            <person name="Schoch C.L."/>
            <person name="Horwitz B.A."/>
            <person name="Barry K.W."/>
            <person name="Condon B.J."/>
            <person name="Copeland A.C."/>
            <person name="Dhillon B."/>
            <person name="Glaser F."/>
            <person name="Hesse C.N."/>
            <person name="Kosti I."/>
            <person name="LaButti K."/>
            <person name="Lindquist E.A."/>
            <person name="Lucas S."/>
            <person name="Salamov A.A."/>
            <person name="Bradshaw R.E."/>
            <person name="Ciuffetti L."/>
            <person name="Hamelin R.C."/>
            <person name="Kema G.H.J."/>
            <person name="Lawrence C."/>
            <person name="Scott J.A."/>
            <person name="Spatafora J.W."/>
            <person name="Turgeon B.G."/>
            <person name="de Wit P.J.G.M."/>
            <person name="Zhong S."/>
            <person name="Goodwin S.B."/>
            <person name="Grigoriev I.V."/>
        </authorList>
    </citation>
    <scope>NUCLEOTIDE SEQUENCE [LARGE SCALE GENOMIC DNA]</scope>
    <source>
        <strain evidence="1 2">CIRAD86</strain>
    </source>
</reference>
<dbReference type="KEGG" id="pfj:MYCFIDRAFT_212348"/>
<name>M2ZGP2_PSEFD</name>
<sequence length="71" mass="7872">MCVIRLSSIKWSWSAMKDMLTEGWGGGGGFEQRCEFIIREPRLLAASGPHVIVSWPGLASLTLVGRPCRRL</sequence>
<dbReference type="VEuPathDB" id="FungiDB:MYCFIDRAFT_212348"/>
<dbReference type="RefSeq" id="XP_007930683.1">
    <property type="nucleotide sequence ID" value="XM_007932492.1"/>
</dbReference>
<dbReference type="HOGENOM" id="CLU_2741132_0_0_1"/>
<dbReference type="EMBL" id="KB446563">
    <property type="protein sequence ID" value="EME78279.1"/>
    <property type="molecule type" value="Genomic_DNA"/>
</dbReference>
<protein>
    <submittedName>
        <fullName evidence="1">Uncharacterized protein</fullName>
    </submittedName>
</protein>
<dbReference type="GeneID" id="19337685"/>
<organism evidence="1 2">
    <name type="scientific">Pseudocercospora fijiensis (strain CIRAD86)</name>
    <name type="common">Black leaf streak disease fungus</name>
    <name type="synonym">Mycosphaerella fijiensis</name>
    <dbReference type="NCBI Taxonomy" id="383855"/>
    <lineage>
        <taxon>Eukaryota</taxon>
        <taxon>Fungi</taxon>
        <taxon>Dikarya</taxon>
        <taxon>Ascomycota</taxon>
        <taxon>Pezizomycotina</taxon>
        <taxon>Dothideomycetes</taxon>
        <taxon>Dothideomycetidae</taxon>
        <taxon>Mycosphaerellales</taxon>
        <taxon>Mycosphaerellaceae</taxon>
        <taxon>Pseudocercospora</taxon>
    </lineage>
</organism>
<gene>
    <name evidence="1" type="ORF">MYCFIDRAFT_212348</name>
</gene>
<evidence type="ECO:0000313" key="1">
    <source>
        <dbReference type="EMBL" id="EME78279.1"/>
    </source>
</evidence>
<evidence type="ECO:0000313" key="2">
    <source>
        <dbReference type="Proteomes" id="UP000016932"/>
    </source>
</evidence>
<proteinExistence type="predicted"/>
<accession>M2ZGP2</accession>
<dbReference type="AlphaFoldDB" id="M2ZGP2"/>
<dbReference type="Proteomes" id="UP000016932">
    <property type="component" value="Unassembled WGS sequence"/>
</dbReference>
<keyword evidence="2" id="KW-1185">Reference proteome</keyword>